<protein>
    <recommendedName>
        <fullName evidence="2">AbiTii domain-containing protein</fullName>
    </recommendedName>
</protein>
<dbReference type="Proteomes" id="UP000605897">
    <property type="component" value="Unassembled WGS sequence"/>
</dbReference>
<dbReference type="RefSeq" id="WP_191247078.1">
    <property type="nucleotide sequence ID" value="NZ_BNAU01000006.1"/>
</dbReference>
<evidence type="ECO:0000256" key="1">
    <source>
        <dbReference type="SAM" id="Phobius"/>
    </source>
</evidence>
<gene>
    <name evidence="3" type="ORF">GCM10017786_50120</name>
</gene>
<sequence length="289" mass="31785">MRIVSVPPITLFNMSGRRDGLLADIEAGIIDGTSLTTLLQKCIILGGRSGSEKLREWARRELNGYAGQEPPNYRKVAAPIFARVTNAAGYHGFSQQLFLNDLSEQIQNFLREQKVDWEQIPLDSSVGDLEAMIARAEDNSVKLSPAWAGHMVEILNHANTSPNTRVATLYWEVPVSGIEGTLTRIRTALTELVSELISRTPEGQEVPAKGAADQAIQFVINGDRSVINYSPQQAGEGGKNTVNFGMAKEDEPKKEGWFARWRNRGIAVSIATVLGLGVAIATWLDWTPW</sequence>
<evidence type="ECO:0000259" key="2">
    <source>
        <dbReference type="Pfam" id="PF18864"/>
    </source>
</evidence>
<dbReference type="InterPro" id="IPR041304">
    <property type="entry name" value="AbiTii"/>
</dbReference>
<dbReference type="EMBL" id="BNAU01000006">
    <property type="protein sequence ID" value="GHF10424.1"/>
    <property type="molecule type" value="Genomic_DNA"/>
</dbReference>
<keyword evidence="1" id="KW-1133">Transmembrane helix</keyword>
<dbReference type="Pfam" id="PF18864">
    <property type="entry name" value="AbiTii"/>
    <property type="match status" value="1"/>
</dbReference>
<evidence type="ECO:0000313" key="4">
    <source>
        <dbReference type="Proteomes" id="UP000605897"/>
    </source>
</evidence>
<keyword evidence="1" id="KW-0812">Transmembrane</keyword>
<keyword evidence="4" id="KW-1185">Reference proteome</keyword>
<keyword evidence="1" id="KW-0472">Membrane</keyword>
<accession>A0ABQ3JCH2</accession>
<comment type="caution">
    <text evidence="3">The sequence shown here is derived from an EMBL/GenBank/DDBJ whole genome shotgun (WGS) entry which is preliminary data.</text>
</comment>
<reference evidence="4" key="1">
    <citation type="journal article" date="2019" name="Int. J. Syst. Evol. Microbiol.">
        <title>The Global Catalogue of Microorganisms (GCM) 10K type strain sequencing project: providing services to taxonomists for standard genome sequencing and annotation.</title>
        <authorList>
            <consortium name="The Broad Institute Genomics Platform"/>
            <consortium name="The Broad Institute Genome Sequencing Center for Infectious Disease"/>
            <person name="Wu L."/>
            <person name="Ma J."/>
        </authorList>
    </citation>
    <scope>NUCLEOTIDE SEQUENCE [LARGE SCALE GENOMIC DNA]</scope>
    <source>
        <strain evidence="4">CGMCC 4.7677</strain>
    </source>
</reference>
<name>A0ABQ3JCH2_9PSEU</name>
<evidence type="ECO:0000313" key="3">
    <source>
        <dbReference type="EMBL" id="GHF10424.1"/>
    </source>
</evidence>
<feature type="domain" description="AbiTii" evidence="2">
    <location>
        <begin position="21"/>
        <end position="207"/>
    </location>
</feature>
<organism evidence="3 4">
    <name type="scientific">Amycolatopsis deserti</name>
    <dbReference type="NCBI Taxonomy" id="185696"/>
    <lineage>
        <taxon>Bacteria</taxon>
        <taxon>Bacillati</taxon>
        <taxon>Actinomycetota</taxon>
        <taxon>Actinomycetes</taxon>
        <taxon>Pseudonocardiales</taxon>
        <taxon>Pseudonocardiaceae</taxon>
        <taxon>Amycolatopsis</taxon>
    </lineage>
</organism>
<feature type="transmembrane region" description="Helical" evidence="1">
    <location>
        <begin position="266"/>
        <end position="284"/>
    </location>
</feature>
<proteinExistence type="predicted"/>